<dbReference type="PANTHER" id="PTHR14413">
    <property type="entry name" value="RIBOSOMAL PROTEIN L17"/>
    <property type="match status" value="1"/>
</dbReference>
<dbReference type="PANTHER" id="PTHR14413:SF16">
    <property type="entry name" value="LARGE RIBOSOMAL SUBUNIT PROTEIN BL17M"/>
    <property type="match status" value="1"/>
</dbReference>
<organism evidence="7 8">
    <name type="scientific">Candidatus Falkowbacteria bacterium CG23_combo_of_CG06-09_8_20_14_all_49_15</name>
    <dbReference type="NCBI Taxonomy" id="1974572"/>
    <lineage>
        <taxon>Bacteria</taxon>
        <taxon>Candidatus Falkowiibacteriota</taxon>
    </lineage>
</organism>
<protein>
    <recommendedName>
        <fullName evidence="4 6">50S ribosomal protein L17</fullName>
    </recommendedName>
</protein>
<evidence type="ECO:0000256" key="2">
    <source>
        <dbReference type="ARBA" id="ARBA00022980"/>
    </source>
</evidence>
<dbReference type="Pfam" id="PF01196">
    <property type="entry name" value="Ribosomal_L17"/>
    <property type="match status" value="1"/>
</dbReference>
<evidence type="ECO:0000256" key="5">
    <source>
        <dbReference type="RuleBase" id="RU000660"/>
    </source>
</evidence>
<evidence type="ECO:0000313" key="8">
    <source>
        <dbReference type="Proteomes" id="UP000230729"/>
    </source>
</evidence>
<dbReference type="InterPro" id="IPR000456">
    <property type="entry name" value="Ribosomal_bL17"/>
</dbReference>
<dbReference type="Proteomes" id="UP000230729">
    <property type="component" value="Unassembled WGS sequence"/>
</dbReference>
<dbReference type="EMBL" id="PCSD01000075">
    <property type="protein sequence ID" value="PIP33647.1"/>
    <property type="molecule type" value="Genomic_DNA"/>
</dbReference>
<dbReference type="GO" id="GO:0006412">
    <property type="term" value="P:translation"/>
    <property type="evidence" value="ECO:0007669"/>
    <property type="project" value="InterPro"/>
</dbReference>
<dbReference type="InterPro" id="IPR036373">
    <property type="entry name" value="Ribosomal_bL17_sf"/>
</dbReference>
<dbReference type="AlphaFoldDB" id="A0A2G9ZKE8"/>
<reference evidence="7 8" key="1">
    <citation type="submission" date="2017-09" db="EMBL/GenBank/DDBJ databases">
        <title>Depth-based differentiation of microbial function through sediment-hosted aquifers and enrichment of novel symbionts in the deep terrestrial subsurface.</title>
        <authorList>
            <person name="Probst A.J."/>
            <person name="Ladd B."/>
            <person name="Jarett J.K."/>
            <person name="Geller-Mcgrath D.E."/>
            <person name="Sieber C.M."/>
            <person name="Emerson J.B."/>
            <person name="Anantharaman K."/>
            <person name="Thomas B.C."/>
            <person name="Malmstrom R."/>
            <person name="Stieglmeier M."/>
            <person name="Klingl A."/>
            <person name="Woyke T."/>
            <person name="Ryan C.M."/>
            <person name="Banfield J.F."/>
        </authorList>
    </citation>
    <scope>NUCLEOTIDE SEQUENCE [LARGE SCALE GENOMIC DNA]</scope>
    <source>
        <strain evidence="7">CG23_combo_of_CG06-09_8_20_14_all_49_15</strain>
    </source>
</reference>
<dbReference type="GO" id="GO:0003735">
    <property type="term" value="F:structural constituent of ribosome"/>
    <property type="evidence" value="ECO:0007669"/>
    <property type="project" value="InterPro"/>
</dbReference>
<comment type="similarity">
    <text evidence="1 5">Belongs to the bacterial ribosomal protein bL17 family.</text>
</comment>
<sequence>MRHLNSKTIFSRPKGEREMMLRNLASSVIIYEKVKTTATKAKVVRSLVEKIITISKKGDLNARRRVISLLPQKNAVKKSFEVLSKRYADRPSGFTRLTKLQNRQGDGAPIIQIELIQ</sequence>
<evidence type="ECO:0000256" key="1">
    <source>
        <dbReference type="ARBA" id="ARBA00008777"/>
    </source>
</evidence>
<evidence type="ECO:0000256" key="3">
    <source>
        <dbReference type="ARBA" id="ARBA00023274"/>
    </source>
</evidence>
<keyword evidence="2 5" id="KW-0689">Ribosomal protein</keyword>
<keyword evidence="3 5" id="KW-0687">Ribonucleoprotein</keyword>
<dbReference type="GO" id="GO:0022625">
    <property type="term" value="C:cytosolic large ribosomal subunit"/>
    <property type="evidence" value="ECO:0007669"/>
    <property type="project" value="TreeGrafter"/>
</dbReference>
<accession>A0A2G9ZKE8</accession>
<dbReference type="SUPFAM" id="SSF64263">
    <property type="entry name" value="Prokaryotic ribosomal protein L17"/>
    <property type="match status" value="1"/>
</dbReference>
<evidence type="ECO:0000256" key="4">
    <source>
        <dbReference type="ARBA" id="ARBA00035494"/>
    </source>
</evidence>
<comment type="caution">
    <text evidence="7">The sequence shown here is derived from an EMBL/GenBank/DDBJ whole genome shotgun (WGS) entry which is preliminary data.</text>
</comment>
<dbReference type="Gene3D" id="3.90.1030.10">
    <property type="entry name" value="Ribosomal protein L17"/>
    <property type="match status" value="1"/>
</dbReference>
<proteinExistence type="inferred from homology"/>
<evidence type="ECO:0000256" key="6">
    <source>
        <dbReference type="RuleBase" id="RU000661"/>
    </source>
</evidence>
<dbReference type="NCBIfam" id="TIGR00059">
    <property type="entry name" value="L17"/>
    <property type="match status" value="1"/>
</dbReference>
<name>A0A2G9ZKE8_9BACT</name>
<evidence type="ECO:0000313" key="7">
    <source>
        <dbReference type="EMBL" id="PIP33647.1"/>
    </source>
</evidence>
<gene>
    <name evidence="7" type="ORF">COX22_03170</name>
</gene>